<dbReference type="Pfam" id="PF01546">
    <property type="entry name" value="Peptidase_M20"/>
    <property type="match status" value="1"/>
</dbReference>
<dbReference type="RefSeq" id="WP_342024230.1">
    <property type="nucleotide sequence ID" value="NZ_CP151657.1"/>
</dbReference>
<dbReference type="SUPFAM" id="SSF55031">
    <property type="entry name" value="Bacterial exopeptidase dimerisation domain"/>
    <property type="match status" value="1"/>
</dbReference>
<dbReference type="Proteomes" id="UP001448858">
    <property type="component" value="Chromosome"/>
</dbReference>
<keyword evidence="4" id="KW-0378">Hydrolase</keyword>
<dbReference type="EMBL" id="CP151657">
    <property type="protein sequence ID" value="WZP16623.1"/>
    <property type="molecule type" value="Genomic_DNA"/>
</dbReference>
<gene>
    <name evidence="7" type="ORF">AAE021_03260</name>
</gene>
<proteinExistence type="inferred from homology"/>
<sequence length="479" mass="50901">MKHTRGVKSAAGVPETRDSAALEAGLAAASKLSRLITCRTVSSRDPQDLDIGEFDAFIQALPELYPLVHRHLALERVNGYGLLYHWQGSSPAAGTPKPEAEDAPGALVLMAHYDVVPASHPEAWEHPPFSGNIAGGKIWGRGTLDDKGSLAAVLQAVELLLVEGFVPARDVYLSFGNNEETAGTSAGVAAALLAGRGIRPWMVLDEGGAVATQAFPLVDRPVAVVGVTEKGILDVELSTGDAGGHASTPHRRGATARLARAVVRLDENPLPAVLPAPTIEMFARLAPTARFPARLIFRHMGGIFRTPLTQILARMGGESGALTRTTVAVTQLHGSSAANVLASRATANANIRVTLGDTVDGTLKRLRRIIRDPSISLRVVEGNEPSPVSATDNDQFALLARTITGTFPDAVPAPYVMLGGTDSRRFTGICDAVYRFAPFRMDREARASIHGNNECLSVQAFGEGILFYSRLLRNLEPGL</sequence>
<evidence type="ECO:0000313" key="7">
    <source>
        <dbReference type="EMBL" id="WZP16623.1"/>
    </source>
</evidence>
<dbReference type="InterPro" id="IPR036264">
    <property type="entry name" value="Bact_exopeptidase_dim_dom"/>
</dbReference>
<reference evidence="7 8" key="1">
    <citation type="submission" date="2024-04" db="EMBL/GenBank/DDBJ databases">
        <title>Arthrobacter sp. from Plains bison fecal sample.</title>
        <authorList>
            <person name="Ruzzini A."/>
        </authorList>
    </citation>
    <scope>NUCLEOTIDE SEQUENCE [LARGE SCALE GENOMIC DNA]</scope>
    <source>
        <strain evidence="7 8">EINP1</strain>
    </source>
</reference>
<dbReference type="Gene3D" id="3.30.70.360">
    <property type="match status" value="1"/>
</dbReference>
<dbReference type="Gene3D" id="3.40.630.10">
    <property type="entry name" value="Zn peptidases"/>
    <property type="match status" value="1"/>
</dbReference>
<organism evidence="7 8">
    <name type="scientific">Arthrobacter citreus</name>
    <dbReference type="NCBI Taxonomy" id="1670"/>
    <lineage>
        <taxon>Bacteria</taxon>
        <taxon>Bacillati</taxon>
        <taxon>Actinomycetota</taxon>
        <taxon>Actinomycetes</taxon>
        <taxon>Micrococcales</taxon>
        <taxon>Micrococcaceae</taxon>
        <taxon>Arthrobacter</taxon>
    </lineage>
</organism>
<dbReference type="PANTHER" id="PTHR45962:SF1">
    <property type="entry name" value="N-FATTY-ACYL-AMINO ACID SYNTHASE_HYDROLASE PM20D1"/>
    <property type="match status" value="1"/>
</dbReference>
<comment type="similarity">
    <text evidence="1">Belongs to the peptidase M20A family.</text>
</comment>
<accession>A0ABZ2ZZM9</accession>
<feature type="domain" description="Peptidase M20 dimerisation" evidence="6">
    <location>
        <begin position="228"/>
        <end position="373"/>
    </location>
</feature>
<evidence type="ECO:0000259" key="6">
    <source>
        <dbReference type="Pfam" id="PF07687"/>
    </source>
</evidence>
<evidence type="ECO:0000256" key="2">
    <source>
        <dbReference type="ARBA" id="ARBA00022670"/>
    </source>
</evidence>
<dbReference type="SUPFAM" id="SSF53187">
    <property type="entry name" value="Zn-dependent exopeptidases"/>
    <property type="match status" value="1"/>
</dbReference>
<evidence type="ECO:0000256" key="5">
    <source>
        <dbReference type="ARBA" id="ARBA00022833"/>
    </source>
</evidence>
<dbReference type="Pfam" id="PF07687">
    <property type="entry name" value="M20_dimer"/>
    <property type="match status" value="1"/>
</dbReference>
<evidence type="ECO:0000256" key="1">
    <source>
        <dbReference type="ARBA" id="ARBA00006247"/>
    </source>
</evidence>
<evidence type="ECO:0000256" key="3">
    <source>
        <dbReference type="ARBA" id="ARBA00022723"/>
    </source>
</evidence>
<dbReference type="Gene3D" id="1.10.150.900">
    <property type="match status" value="1"/>
</dbReference>
<keyword evidence="5" id="KW-0862">Zinc</keyword>
<keyword evidence="2" id="KW-0645">Protease</keyword>
<dbReference type="InterPro" id="IPR047177">
    <property type="entry name" value="Pept_M20A"/>
</dbReference>
<name>A0ABZ2ZZM9_9MICC</name>
<evidence type="ECO:0000313" key="8">
    <source>
        <dbReference type="Proteomes" id="UP001448858"/>
    </source>
</evidence>
<evidence type="ECO:0000256" key="4">
    <source>
        <dbReference type="ARBA" id="ARBA00022801"/>
    </source>
</evidence>
<protein>
    <submittedName>
        <fullName evidence="7">M20/M25/M40 family metallo-hydrolase</fullName>
    </submittedName>
</protein>
<keyword evidence="8" id="KW-1185">Reference proteome</keyword>
<dbReference type="InterPro" id="IPR002933">
    <property type="entry name" value="Peptidase_M20"/>
</dbReference>
<keyword evidence="3" id="KW-0479">Metal-binding</keyword>
<dbReference type="InterPro" id="IPR011650">
    <property type="entry name" value="Peptidase_M20_dimer"/>
</dbReference>
<dbReference type="PANTHER" id="PTHR45962">
    <property type="entry name" value="N-FATTY-ACYL-AMINO ACID SYNTHASE/HYDROLASE PM20D1"/>
    <property type="match status" value="1"/>
</dbReference>